<dbReference type="HAMAP" id="MF_00014">
    <property type="entry name" value="Ribosome_mat_RimM"/>
    <property type="match status" value="1"/>
</dbReference>
<evidence type="ECO:0000256" key="3">
    <source>
        <dbReference type="ARBA" id="ARBA00022552"/>
    </source>
</evidence>
<dbReference type="GO" id="GO:0005840">
    <property type="term" value="C:ribosome"/>
    <property type="evidence" value="ECO:0007669"/>
    <property type="project" value="InterPro"/>
</dbReference>
<keyword evidence="3 5" id="KW-0698">rRNA processing</keyword>
<dbReference type="PANTHER" id="PTHR33692">
    <property type="entry name" value="RIBOSOME MATURATION FACTOR RIMM"/>
    <property type="match status" value="1"/>
</dbReference>
<dbReference type="Pfam" id="PF24986">
    <property type="entry name" value="PRC_RimM"/>
    <property type="match status" value="1"/>
</dbReference>
<dbReference type="PANTHER" id="PTHR33692:SF1">
    <property type="entry name" value="RIBOSOME MATURATION FACTOR RIMM"/>
    <property type="match status" value="1"/>
</dbReference>
<reference evidence="9 11" key="2">
    <citation type="submission" date="2019-04" db="EMBL/GenBank/DDBJ databases">
        <title>Draft genome sequence data and analysis of a Fermenting Bacterium, Geotoga petraea strain HO-Geo1, isolated from heavy-oil petroleum reservoir in Russia.</title>
        <authorList>
            <person name="Grouzdev D.S."/>
            <person name="Semenova E.M."/>
            <person name="Sokolova D.S."/>
            <person name="Tourova T.P."/>
            <person name="Poltaraus A.B."/>
            <person name="Nazina T.N."/>
        </authorList>
    </citation>
    <scope>NUCLEOTIDE SEQUENCE [LARGE SCALE GENOMIC DNA]</scope>
    <source>
        <strain evidence="9 11">HO-Geo1</strain>
    </source>
</reference>
<comment type="domain">
    <text evidence="5">The PRC barrel domain binds ribosomal protein uS19.</text>
</comment>
<evidence type="ECO:0000313" key="10">
    <source>
        <dbReference type="Proteomes" id="UP000199322"/>
    </source>
</evidence>
<dbReference type="Pfam" id="PF01782">
    <property type="entry name" value="RimM"/>
    <property type="match status" value="1"/>
</dbReference>
<dbReference type="STRING" id="28234.SAMN04488588_1878"/>
<dbReference type="GO" id="GO:0042274">
    <property type="term" value="P:ribosomal small subunit biogenesis"/>
    <property type="evidence" value="ECO:0007669"/>
    <property type="project" value="UniProtKB-UniRule"/>
</dbReference>
<dbReference type="InterPro" id="IPR009000">
    <property type="entry name" value="Transl_B-barrel_sf"/>
</dbReference>
<comment type="function">
    <text evidence="5">An accessory protein needed during the final step in the assembly of 30S ribosomal subunit, possibly for assembly of the head region. Essential for efficient processing of 16S rRNA. May be needed both before and after RbfA during the maturation of 16S rRNA. It has affinity for free ribosomal 30S subunits but not for 70S ribosomes.</text>
</comment>
<dbReference type="InterPro" id="IPR036976">
    <property type="entry name" value="RimM_N_sf"/>
</dbReference>
<dbReference type="InterPro" id="IPR011033">
    <property type="entry name" value="PRC_barrel-like_sf"/>
</dbReference>
<organism evidence="8 10">
    <name type="scientific">Geotoga petraea</name>
    <dbReference type="NCBI Taxonomy" id="28234"/>
    <lineage>
        <taxon>Bacteria</taxon>
        <taxon>Thermotogati</taxon>
        <taxon>Thermotogota</taxon>
        <taxon>Thermotogae</taxon>
        <taxon>Petrotogales</taxon>
        <taxon>Petrotogaceae</taxon>
        <taxon>Geotoga</taxon>
    </lineage>
</organism>
<accession>A0A1G6PTX7</accession>
<evidence type="ECO:0000259" key="6">
    <source>
        <dbReference type="Pfam" id="PF01782"/>
    </source>
</evidence>
<keyword evidence="4 5" id="KW-0143">Chaperone</keyword>
<protein>
    <recommendedName>
        <fullName evidence="5">Ribosome maturation factor RimM</fullName>
    </recommendedName>
</protein>
<dbReference type="InterPro" id="IPR002676">
    <property type="entry name" value="RimM_N"/>
</dbReference>
<dbReference type="Gene3D" id="2.40.30.60">
    <property type="entry name" value="RimM"/>
    <property type="match status" value="1"/>
</dbReference>
<evidence type="ECO:0000313" key="11">
    <source>
        <dbReference type="Proteomes" id="UP000297288"/>
    </source>
</evidence>
<dbReference type="EMBL" id="FMYV01000009">
    <property type="protein sequence ID" value="SDC82837.1"/>
    <property type="molecule type" value="Genomic_DNA"/>
</dbReference>
<dbReference type="GO" id="GO:0043022">
    <property type="term" value="F:ribosome binding"/>
    <property type="evidence" value="ECO:0007669"/>
    <property type="project" value="InterPro"/>
</dbReference>
<name>A0A1G6PTX7_9BACT</name>
<comment type="similarity">
    <text evidence="5">Belongs to the RimM family.</text>
</comment>
<dbReference type="NCBIfam" id="TIGR02273">
    <property type="entry name" value="16S_RimM"/>
    <property type="match status" value="1"/>
</dbReference>
<feature type="domain" description="RimM N-terminal" evidence="6">
    <location>
        <begin position="14"/>
        <end position="96"/>
    </location>
</feature>
<dbReference type="GO" id="GO:0006364">
    <property type="term" value="P:rRNA processing"/>
    <property type="evidence" value="ECO:0007669"/>
    <property type="project" value="UniProtKB-UniRule"/>
</dbReference>
<keyword evidence="10" id="KW-1185">Reference proteome</keyword>
<dbReference type="Proteomes" id="UP000199322">
    <property type="component" value="Unassembled WGS sequence"/>
</dbReference>
<dbReference type="SUPFAM" id="SSF50346">
    <property type="entry name" value="PRC-barrel domain"/>
    <property type="match status" value="1"/>
</dbReference>
<dbReference type="GO" id="GO:0005737">
    <property type="term" value="C:cytoplasm"/>
    <property type="evidence" value="ECO:0007669"/>
    <property type="project" value="UniProtKB-SubCell"/>
</dbReference>
<dbReference type="Gene3D" id="2.30.30.240">
    <property type="entry name" value="PRC-barrel domain"/>
    <property type="match status" value="1"/>
</dbReference>
<evidence type="ECO:0000256" key="2">
    <source>
        <dbReference type="ARBA" id="ARBA00022517"/>
    </source>
</evidence>
<feature type="domain" description="Ribosome maturation factor RimM PRC barrel" evidence="7">
    <location>
        <begin position="110"/>
        <end position="167"/>
    </location>
</feature>
<comment type="subcellular location">
    <subcellularLocation>
        <location evidence="5">Cytoplasm</location>
    </subcellularLocation>
</comment>
<evidence type="ECO:0000313" key="8">
    <source>
        <dbReference type="EMBL" id="SDC82837.1"/>
    </source>
</evidence>
<evidence type="ECO:0000313" key="9">
    <source>
        <dbReference type="EMBL" id="TGG86890.1"/>
    </source>
</evidence>
<dbReference type="EMBL" id="SRME01000007">
    <property type="protein sequence ID" value="TGG86890.1"/>
    <property type="molecule type" value="Genomic_DNA"/>
</dbReference>
<dbReference type="RefSeq" id="WP_091405224.1">
    <property type="nucleotide sequence ID" value="NZ_FMYV01000009.1"/>
</dbReference>
<dbReference type="InterPro" id="IPR011961">
    <property type="entry name" value="RimM"/>
</dbReference>
<dbReference type="Proteomes" id="UP000297288">
    <property type="component" value="Unassembled WGS sequence"/>
</dbReference>
<dbReference type="AlphaFoldDB" id="A0A1G6PTX7"/>
<dbReference type="InterPro" id="IPR056792">
    <property type="entry name" value="PRC_RimM"/>
</dbReference>
<keyword evidence="1 5" id="KW-0963">Cytoplasm</keyword>
<dbReference type="OrthoDB" id="9810331at2"/>
<evidence type="ECO:0000256" key="5">
    <source>
        <dbReference type="HAMAP-Rule" id="MF_00014"/>
    </source>
</evidence>
<evidence type="ECO:0000259" key="7">
    <source>
        <dbReference type="Pfam" id="PF24986"/>
    </source>
</evidence>
<comment type="subunit">
    <text evidence="5">Binds ribosomal protein uS19.</text>
</comment>
<sequence length="177" mass="20751">MKRLENLLDDKISIGRIINNHGLDGLVKFMPFTNIGEMVFGLDEITLYNPENKEFFMSRVEEVKPLNRFFVLKLSGLKSIEDAKKMMGFQIYVPYEDLPELGEDEYYMFQLMNSKVYYEDGEYIGVVEDVMETGSNDVIQIKGEEEVLIPLIKDYIVNLDLDNKKIVTKRIEYYEED</sequence>
<proteinExistence type="inferred from homology"/>
<evidence type="ECO:0000256" key="1">
    <source>
        <dbReference type="ARBA" id="ARBA00022490"/>
    </source>
</evidence>
<gene>
    <name evidence="5 9" type="primary">rimM</name>
    <name evidence="9" type="ORF">E4650_09595</name>
    <name evidence="8" type="ORF">SAMN04488588_1878</name>
</gene>
<reference evidence="8 10" key="1">
    <citation type="submission" date="2016-10" db="EMBL/GenBank/DDBJ databases">
        <authorList>
            <person name="de Groot N.N."/>
        </authorList>
    </citation>
    <scope>NUCLEOTIDE SEQUENCE [LARGE SCALE GENOMIC DNA]</scope>
    <source>
        <strain evidence="8 10">WG14</strain>
    </source>
</reference>
<dbReference type="SUPFAM" id="SSF50447">
    <property type="entry name" value="Translation proteins"/>
    <property type="match status" value="1"/>
</dbReference>
<evidence type="ECO:0000256" key="4">
    <source>
        <dbReference type="ARBA" id="ARBA00023186"/>
    </source>
</evidence>
<keyword evidence="2 5" id="KW-0690">Ribosome biogenesis</keyword>